<dbReference type="HAMAP" id="MF_00518">
    <property type="entry name" value="Deacylase_Dtd"/>
    <property type="match status" value="1"/>
</dbReference>
<evidence type="ECO:0000256" key="3">
    <source>
        <dbReference type="ARBA" id="ARBA00020007"/>
    </source>
</evidence>
<comment type="caution">
    <text evidence="8">The sequence shown here is derived from an EMBL/GenBank/DDBJ whole genome shotgun (WGS) entry which is preliminary data.</text>
</comment>
<dbReference type="Proteomes" id="UP001451303">
    <property type="component" value="Unassembled WGS sequence"/>
</dbReference>
<evidence type="ECO:0000256" key="7">
    <source>
        <dbReference type="SAM" id="MobiDB-lite"/>
    </source>
</evidence>
<dbReference type="InterPro" id="IPR023509">
    <property type="entry name" value="DTD-like_sf"/>
</dbReference>
<evidence type="ECO:0000256" key="5">
    <source>
        <dbReference type="ARBA" id="ARBA00048018"/>
    </source>
</evidence>
<comment type="similarity">
    <text evidence="1 6">Belongs to the DTD family.</text>
</comment>
<keyword evidence="9" id="KW-1185">Reference proteome</keyword>
<name>A0ABR3DBH6_NEUIN</name>
<evidence type="ECO:0000313" key="9">
    <source>
        <dbReference type="Proteomes" id="UP001451303"/>
    </source>
</evidence>
<dbReference type="InterPro" id="IPR003732">
    <property type="entry name" value="Daa-tRNA_deacyls_DTD"/>
</dbReference>
<dbReference type="SUPFAM" id="SSF69500">
    <property type="entry name" value="DTD-like"/>
    <property type="match status" value="1"/>
</dbReference>
<evidence type="ECO:0000313" key="8">
    <source>
        <dbReference type="EMBL" id="KAL0470041.1"/>
    </source>
</evidence>
<sequence length="225" mass="24426">MEALKDRLFTSSHGSLHTYYLSIKNSPANPILQRVLSASVTVDNQLVSSIGQGILVLAAVAPGDTVKEAEALASKVIKLKLWDDESGGRWKKNVSDIGGEVLCVSQFTLLASTKKGSKPDFHGALGPGEAKTLYDMFYKKVQEGYKAEKVKNGVFQAMMQVALVNDGPVTLEVSATPAAQQQQQKKKKKKEDRRLNQKQQKQPQQGAVEDDSATADKVPGLTDQV</sequence>
<evidence type="ECO:0000256" key="6">
    <source>
        <dbReference type="RuleBase" id="RU003470"/>
    </source>
</evidence>
<gene>
    <name evidence="8" type="ORF">QR685DRAFT_572934</name>
</gene>
<dbReference type="EMBL" id="JAVLET010000005">
    <property type="protein sequence ID" value="KAL0470041.1"/>
    <property type="molecule type" value="Genomic_DNA"/>
</dbReference>
<reference evidence="8 9" key="1">
    <citation type="submission" date="2023-09" db="EMBL/GenBank/DDBJ databases">
        <title>Multi-omics analysis of a traditional fermented food reveals byproduct-associated fungal strains for waste-to-food upcycling.</title>
        <authorList>
            <consortium name="Lawrence Berkeley National Laboratory"/>
            <person name="Rekdal V.M."/>
            <person name="Villalobos-Escobedo J.M."/>
            <person name="Rodriguez-Valeron N."/>
            <person name="Garcia M.O."/>
            <person name="Vasquez D.P."/>
            <person name="Damayanti I."/>
            <person name="Sorensen P.M."/>
            <person name="Baidoo E.E."/>
            <person name="De Carvalho A.C."/>
            <person name="Riley R."/>
            <person name="Lipzen A."/>
            <person name="He G."/>
            <person name="Yan M."/>
            <person name="Haridas S."/>
            <person name="Daum C."/>
            <person name="Yoshinaga Y."/>
            <person name="Ng V."/>
            <person name="Grigoriev I.V."/>
            <person name="Munk R."/>
            <person name="Nuraida L."/>
            <person name="Wijaya C.H."/>
            <person name="Morales P.-C."/>
            <person name="Keasling J.D."/>
        </authorList>
    </citation>
    <scope>NUCLEOTIDE SEQUENCE [LARGE SCALE GENOMIC DNA]</scope>
    <source>
        <strain evidence="8 9">FGSC 2613</strain>
    </source>
</reference>
<evidence type="ECO:0000256" key="4">
    <source>
        <dbReference type="ARBA" id="ARBA00047676"/>
    </source>
</evidence>
<protein>
    <recommendedName>
        <fullName evidence="3 6">D-aminoacyl-tRNA deacylase</fullName>
        <ecNumber evidence="2 6">3.1.1.96</ecNumber>
    </recommendedName>
</protein>
<proteinExistence type="inferred from homology"/>
<evidence type="ECO:0000256" key="1">
    <source>
        <dbReference type="ARBA" id="ARBA00009673"/>
    </source>
</evidence>
<feature type="region of interest" description="Disordered" evidence="7">
    <location>
        <begin position="175"/>
        <end position="225"/>
    </location>
</feature>
<dbReference type="PANTHER" id="PTHR10472">
    <property type="entry name" value="D-TYROSYL-TRNA TYR DEACYLASE"/>
    <property type="match status" value="1"/>
</dbReference>
<comment type="catalytic activity">
    <reaction evidence="5">
        <text>a D-aminoacyl-tRNA + H2O = a tRNA + a D-alpha-amino acid + H(+)</text>
        <dbReference type="Rhea" id="RHEA:13953"/>
        <dbReference type="Rhea" id="RHEA-COMP:10123"/>
        <dbReference type="Rhea" id="RHEA-COMP:10124"/>
        <dbReference type="ChEBI" id="CHEBI:15377"/>
        <dbReference type="ChEBI" id="CHEBI:15378"/>
        <dbReference type="ChEBI" id="CHEBI:59871"/>
        <dbReference type="ChEBI" id="CHEBI:78442"/>
        <dbReference type="ChEBI" id="CHEBI:79333"/>
        <dbReference type="EC" id="3.1.1.96"/>
    </reaction>
</comment>
<keyword evidence="6" id="KW-0694">RNA-binding</keyword>
<comment type="catalytic activity">
    <reaction evidence="4">
        <text>glycyl-tRNA(Ala) + H2O = tRNA(Ala) + glycine + H(+)</text>
        <dbReference type="Rhea" id="RHEA:53744"/>
        <dbReference type="Rhea" id="RHEA-COMP:9657"/>
        <dbReference type="Rhea" id="RHEA-COMP:13640"/>
        <dbReference type="ChEBI" id="CHEBI:15377"/>
        <dbReference type="ChEBI" id="CHEBI:15378"/>
        <dbReference type="ChEBI" id="CHEBI:57305"/>
        <dbReference type="ChEBI" id="CHEBI:78442"/>
        <dbReference type="ChEBI" id="CHEBI:78522"/>
        <dbReference type="EC" id="3.1.1.96"/>
    </reaction>
</comment>
<keyword evidence="6" id="KW-0820">tRNA-binding</keyword>
<dbReference type="NCBIfam" id="TIGR00256">
    <property type="entry name" value="D-aminoacyl-tRNA deacylase"/>
    <property type="match status" value="1"/>
</dbReference>
<dbReference type="PANTHER" id="PTHR10472:SF5">
    <property type="entry name" value="D-AMINOACYL-TRNA DEACYLASE 1"/>
    <property type="match status" value="1"/>
</dbReference>
<comment type="subcellular location">
    <subcellularLocation>
        <location evidence="6">Cytoplasm</location>
    </subcellularLocation>
</comment>
<evidence type="ECO:0000256" key="2">
    <source>
        <dbReference type="ARBA" id="ARBA00013056"/>
    </source>
</evidence>
<dbReference type="Pfam" id="PF02580">
    <property type="entry name" value="Tyr_Deacylase"/>
    <property type="match status" value="1"/>
</dbReference>
<keyword evidence="6" id="KW-0963">Cytoplasm</keyword>
<dbReference type="Gene3D" id="3.50.80.10">
    <property type="entry name" value="D-tyrosyl-tRNA(Tyr) deacylase"/>
    <property type="match status" value="1"/>
</dbReference>
<dbReference type="EC" id="3.1.1.96" evidence="2 6"/>
<accession>A0ABR3DBH6</accession>
<keyword evidence="6" id="KW-0378">Hydrolase</keyword>
<organism evidence="8 9">
    <name type="scientific">Neurospora intermedia</name>
    <dbReference type="NCBI Taxonomy" id="5142"/>
    <lineage>
        <taxon>Eukaryota</taxon>
        <taxon>Fungi</taxon>
        <taxon>Dikarya</taxon>
        <taxon>Ascomycota</taxon>
        <taxon>Pezizomycotina</taxon>
        <taxon>Sordariomycetes</taxon>
        <taxon>Sordariomycetidae</taxon>
        <taxon>Sordariales</taxon>
        <taxon>Sordariaceae</taxon>
        <taxon>Neurospora</taxon>
    </lineage>
</organism>